<dbReference type="InterPro" id="IPR042099">
    <property type="entry name" value="ANL_N_sf"/>
</dbReference>
<evidence type="ECO:0000256" key="5">
    <source>
        <dbReference type="ARBA" id="ARBA00054605"/>
    </source>
</evidence>
<proteinExistence type="inferred from homology"/>
<dbReference type="Pfam" id="PF13193">
    <property type="entry name" value="AMP-binding_C"/>
    <property type="match status" value="1"/>
</dbReference>
<dbReference type="InterPro" id="IPR025110">
    <property type="entry name" value="AMP-bd_C"/>
</dbReference>
<evidence type="ECO:0000256" key="4">
    <source>
        <dbReference type="ARBA" id="ARBA00022840"/>
    </source>
</evidence>
<dbReference type="Gene3D" id="3.30.300.30">
    <property type="match status" value="1"/>
</dbReference>
<dbReference type="GO" id="GO:0005524">
    <property type="term" value="F:ATP binding"/>
    <property type="evidence" value="ECO:0007669"/>
    <property type="project" value="UniProtKB-KW"/>
</dbReference>
<comment type="caution">
    <text evidence="9">The sequence shown here is derived from an EMBL/GenBank/DDBJ whole genome shotgun (WGS) entry which is preliminary data.</text>
</comment>
<dbReference type="Proteomes" id="UP000474676">
    <property type="component" value="Unassembled WGS sequence"/>
</dbReference>
<evidence type="ECO:0000259" key="8">
    <source>
        <dbReference type="Pfam" id="PF13193"/>
    </source>
</evidence>
<dbReference type="GO" id="GO:0016874">
    <property type="term" value="F:ligase activity"/>
    <property type="evidence" value="ECO:0007669"/>
    <property type="project" value="UniProtKB-KW"/>
</dbReference>
<keyword evidence="2 9" id="KW-0436">Ligase</keyword>
<accession>A0A6L5Y5Y9</accession>
<dbReference type="Gene3D" id="3.40.50.12780">
    <property type="entry name" value="N-terminal domain of ligase-like"/>
    <property type="match status" value="1"/>
</dbReference>
<evidence type="ECO:0000256" key="2">
    <source>
        <dbReference type="ARBA" id="ARBA00022598"/>
    </source>
</evidence>
<keyword evidence="4" id="KW-0067">ATP-binding</keyword>
<sequence length="562" mass="61351">MDILKSIARNAAAEGNRVAFTSRAGSLTYAQLWEKSGRLAGRIDAQMGDNRDPVIVYGHKDPMMLICFLACVRSGRAYCPMDTNMPEDRLTSVAREIGNPLILIAHPEGCGLLGTKASAAACSQAERSAQANNNAQAELSEQTDNITQTEFPETEHKVISYDELRRITETSGEPGQSTPETALRACSGEDVFYIIFTSGSTGKPKGVQITADNLNGYLEWAVDLAGGIQHSRVFLNQAPYSFDLSVMDLYLSLATCGKIVSIDRELQNDIPKMIDFLSLQHIEYWVSTPSFAELCMGEPSFSADRIPSIRAFLFCGEVLTNETARRLMERFPDAKVINTYGPTETTVCVTQVRITGAMVASDSPLPVGRPGPMTRIETDPETNEIIITGNTVSPGYYKDPGRTAKVFSECETNVGGSCGLTGASADGSDSSCGSCRSYRTGDKGYLDETGMLYCEGRLDHQIKLHGYRMELEDIEANLEKLPGVSRAVVAPSRSGGRIDFLTAFIIRDGDCITDDYAGRKAVRSGLRELVPAYMVPKKIRFVEKFPMTGNGKLDRKQLEAMS</sequence>
<dbReference type="InterPro" id="IPR020845">
    <property type="entry name" value="AMP-binding_CS"/>
</dbReference>
<comment type="similarity">
    <text evidence="6">Belongs to the ATP-dependent AMP-binding enzyme family. DltA subfamily.</text>
</comment>
<keyword evidence="3" id="KW-0547">Nucleotide-binding</keyword>
<gene>
    <name evidence="9" type="primary">dltA</name>
    <name evidence="9" type="ORF">FYJ64_06700</name>
</gene>
<dbReference type="SUPFAM" id="SSF56801">
    <property type="entry name" value="Acetyl-CoA synthetase-like"/>
    <property type="match status" value="1"/>
</dbReference>
<dbReference type="PANTHER" id="PTHR45398">
    <property type="match status" value="1"/>
</dbReference>
<dbReference type="GeneID" id="303115014"/>
<keyword evidence="10" id="KW-1185">Reference proteome</keyword>
<dbReference type="AlphaFoldDB" id="A0A6L5Y5Y9"/>
<dbReference type="NCBIfam" id="NF003417">
    <property type="entry name" value="PRK04813.1"/>
    <property type="match status" value="2"/>
</dbReference>
<evidence type="ECO:0000256" key="6">
    <source>
        <dbReference type="ARBA" id="ARBA00061336"/>
    </source>
</evidence>
<keyword evidence="1" id="KW-0963">Cytoplasm</keyword>
<dbReference type="EMBL" id="VUMZ01000005">
    <property type="protein sequence ID" value="MST52003.1"/>
    <property type="molecule type" value="Genomic_DNA"/>
</dbReference>
<evidence type="ECO:0000256" key="3">
    <source>
        <dbReference type="ARBA" id="ARBA00022741"/>
    </source>
</evidence>
<organism evidence="9 10">
    <name type="scientific">Hornefia butyriciproducens</name>
    <dbReference type="NCBI Taxonomy" id="2652293"/>
    <lineage>
        <taxon>Bacteria</taxon>
        <taxon>Bacillati</taxon>
        <taxon>Bacillota</taxon>
        <taxon>Clostridia</taxon>
        <taxon>Peptostreptococcales</taxon>
        <taxon>Anaerovoracaceae</taxon>
        <taxon>Hornefia</taxon>
    </lineage>
</organism>
<name>A0A6L5Y5Y9_9FIRM</name>
<comment type="function">
    <text evidence="5">Catalyzes the first step in the D-alanylation of lipoteichoic acid (LTA), the activation of D-alanine and its transfer onto the D-alanyl carrier protein (Dcp) DltC. In an ATP-dependent two-step reaction, forms a high energy D-alanyl-AMP intermediate, followed by transfer of the D-alanyl residue as a thiol ester to the phosphopantheinyl prosthetic group of the Dcp. D-alanylation of LTA plays an important role in modulating the properties of the cell wall in Gram-positive bacteria, influencing the net charge of the cell wall.</text>
</comment>
<dbReference type="PANTHER" id="PTHR45398:SF1">
    <property type="entry name" value="ENZYME, PUTATIVE (JCVI)-RELATED"/>
    <property type="match status" value="1"/>
</dbReference>
<reference evidence="9 10" key="1">
    <citation type="submission" date="2019-08" db="EMBL/GenBank/DDBJ databases">
        <title>In-depth cultivation of the pig gut microbiome towards novel bacterial diversity and tailored functional studies.</title>
        <authorList>
            <person name="Wylensek D."/>
            <person name="Hitch T.C.A."/>
            <person name="Clavel T."/>
        </authorList>
    </citation>
    <scope>NUCLEOTIDE SEQUENCE [LARGE SCALE GENOMIC DNA]</scope>
    <source>
        <strain evidence="9 10">WCA-MUC-591-APC-3H</strain>
    </source>
</reference>
<feature type="domain" description="AMP-binding enzyme C-terminal" evidence="8">
    <location>
        <begin position="474"/>
        <end position="552"/>
    </location>
</feature>
<dbReference type="InterPro" id="IPR000873">
    <property type="entry name" value="AMP-dep_synth/lig_dom"/>
</dbReference>
<dbReference type="PROSITE" id="PS00455">
    <property type="entry name" value="AMP_BINDING"/>
    <property type="match status" value="1"/>
</dbReference>
<dbReference type="FunFam" id="3.30.300.30:FF:000012">
    <property type="entry name" value="D-alanine--D-alanyl carrier protein ligase"/>
    <property type="match status" value="1"/>
</dbReference>
<evidence type="ECO:0000313" key="10">
    <source>
        <dbReference type="Proteomes" id="UP000474676"/>
    </source>
</evidence>
<dbReference type="EC" id="6.1.1.13" evidence="9"/>
<evidence type="ECO:0000256" key="1">
    <source>
        <dbReference type="ARBA" id="ARBA00022490"/>
    </source>
</evidence>
<feature type="domain" description="AMP-dependent synthetase/ligase" evidence="7">
    <location>
        <begin position="8"/>
        <end position="397"/>
    </location>
</feature>
<protein>
    <submittedName>
        <fullName evidence="9">D-alanine--poly(Phosphoribitol) ligase subunit DltA</fullName>
        <ecNumber evidence="9">6.1.1.13</ecNumber>
    </submittedName>
</protein>
<dbReference type="RefSeq" id="WP_154574446.1">
    <property type="nucleotide sequence ID" value="NZ_VUMZ01000005.1"/>
</dbReference>
<evidence type="ECO:0000313" key="9">
    <source>
        <dbReference type="EMBL" id="MST52003.1"/>
    </source>
</evidence>
<dbReference type="InterPro" id="IPR045851">
    <property type="entry name" value="AMP-bd_C_sf"/>
</dbReference>
<evidence type="ECO:0000259" key="7">
    <source>
        <dbReference type="Pfam" id="PF00501"/>
    </source>
</evidence>
<dbReference type="Pfam" id="PF00501">
    <property type="entry name" value="AMP-binding"/>
    <property type="match status" value="1"/>
</dbReference>